<dbReference type="SUPFAM" id="SSF56601">
    <property type="entry name" value="beta-lactamase/transpeptidase-like"/>
    <property type="match status" value="1"/>
</dbReference>
<protein>
    <submittedName>
        <fullName evidence="3">Beta-lactamase family protein</fullName>
    </submittedName>
</protein>
<dbReference type="PANTHER" id="PTHR43283:SF3">
    <property type="entry name" value="BETA-LACTAMASE FAMILY PROTEIN (AFU_ORTHOLOGUE AFUA_5G07500)"/>
    <property type="match status" value="1"/>
</dbReference>
<dbReference type="Pfam" id="PF00144">
    <property type="entry name" value="Beta-lactamase"/>
    <property type="match status" value="1"/>
</dbReference>
<name>A0ABY5Z0S6_9ACTN</name>
<dbReference type="InterPro" id="IPR012338">
    <property type="entry name" value="Beta-lactam/transpept-like"/>
</dbReference>
<dbReference type="EMBL" id="CP073721">
    <property type="protein sequence ID" value="UWZ34650.1"/>
    <property type="molecule type" value="Genomic_DNA"/>
</dbReference>
<keyword evidence="4" id="KW-1185">Reference proteome</keyword>
<feature type="chain" id="PRO_5045228900" evidence="1">
    <location>
        <begin position="32"/>
        <end position="523"/>
    </location>
</feature>
<sequence>MSTLASRLTRRTLLAASAASATALGEAPALAAPASSETAASGGLLRDLDRKIETAMARYAIPGVAVGVLWQGREYVRGYGVTNVDHPVPVDGDTIFRIGSTTKTFTGTTAMRLVEAGKLALDAPVRRYLPDFRTSDPAVAERVTVRQLLNHTAGWLGDYLTDTGPGDDAAARYAAGIARLPQLTAPGAVFFYNNAAVELAGRVIEVAARMTYEAAVRALVVDPLGLAHSRFFTDEIIGFNIAASHDMVNGKPVVQPDYFRLWRSLNAAGGLISSARDQLRYARFHLGDGTVPGGGPRLLSHRSLLAMRSDPGPGGTLFVELDGVGVTWMLRPSAEGVRIVQHGGDWAGQHSGLIMVPERGFAMTLLTNSETGPALIEELFVDDWALRRFAGVSNLPAVPRKLTPQQLAEYTGHYSRSAVGPGGEPIDIVFDLVAGDGDLLVTLGGVTTARLKFYRTDYALLHGPGNEPGASRVNFERGSDGRVDWLRLGGRLARRATTAAAARATASTPPATLFRHPWAQTAY</sequence>
<dbReference type="Gene3D" id="3.40.710.10">
    <property type="entry name" value="DD-peptidase/beta-lactamase superfamily"/>
    <property type="match status" value="1"/>
</dbReference>
<evidence type="ECO:0000313" key="3">
    <source>
        <dbReference type="EMBL" id="UWZ34650.1"/>
    </source>
</evidence>
<dbReference type="InterPro" id="IPR050789">
    <property type="entry name" value="Diverse_Enzym_Activities"/>
</dbReference>
<evidence type="ECO:0000313" key="4">
    <source>
        <dbReference type="Proteomes" id="UP001058271"/>
    </source>
</evidence>
<dbReference type="InterPro" id="IPR006311">
    <property type="entry name" value="TAT_signal"/>
</dbReference>
<dbReference type="RefSeq" id="WP_260723977.1">
    <property type="nucleotide sequence ID" value="NZ_BAAABS010000018.1"/>
</dbReference>
<organism evidence="3 4">
    <name type="scientific">Dactylosporangium roseum</name>
    <dbReference type="NCBI Taxonomy" id="47989"/>
    <lineage>
        <taxon>Bacteria</taxon>
        <taxon>Bacillati</taxon>
        <taxon>Actinomycetota</taxon>
        <taxon>Actinomycetes</taxon>
        <taxon>Micromonosporales</taxon>
        <taxon>Micromonosporaceae</taxon>
        <taxon>Dactylosporangium</taxon>
    </lineage>
</organism>
<reference evidence="3" key="1">
    <citation type="submission" date="2021-04" db="EMBL/GenBank/DDBJ databases">
        <title>Biosynthetic gene clusters of Dactylosporangioum roseum.</title>
        <authorList>
            <person name="Hartkoorn R.C."/>
            <person name="Beaudoing E."/>
            <person name="Hot D."/>
            <person name="Moureu S."/>
        </authorList>
    </citation>
    <scope>NUCLEOTIDE SEQUENCE</scope>
    <source>
        <strain evidence="3">NRRL B-16295</strain>
    </source>
</reference>
<dbReference type="PANTHER" id="PTHR43283">
    <property type="entry name" value="BETA-LACTAMASE-RELATED"/>
    <property type="match status" value="1"/>
</dbReference>
<dbReference type="PROSITE" id="PS51318">
    <property type="entry name" value="TAT"/>
    <property type="match status" value="1"/>
</dbReference>
<evidence type="ECO:0000259" key="2">
    <source>
        <dbReference type="Pfam" id="PF00144"/>
    </source>
</evidence>
<gene>
    <name evidence="3" type="ORF">Drose_25950</name>
</gene>
<dbReference type="Proteomes" id="UP001058271">
    <property type="component" value="Chromosome"/>
</dbReference>
<feature type="domain" description="Beta-lactamase-related" evidence="2">
    <location>
        <begin position="48"/>
        <end position="372"/>
    </location>
</feature>
<accession>A0ABY5Z0S6</accession>
<evidence type="ECO:0000256" key="1">
    <source>
        <dbReference type="SAM" id="SignalP"/>
    </source>
</evidence>
<feature type="signal peptide" evidence="1">
    <location>
        <begin position="1"/>
        <end position="31"/>
    </location>
</feature>
<dbReference type="InterPro" id="IPR001466">
    <property type="entry name" value="Beta-lactam-related"/>
</dbReference>
<proteinExistence type="predicted"/>
<keyword evidence="1" id="KW-0732">Signal</keyword>